<feature type="active site" evidence="9">
    <location>
        <position position="235"/>
    </location>
</feature>
<comment type="similarity">
    <text evidence="9">Belongs to the 'phage' integrase family. XerC subfamily.</text>
</comment>
<dbReference type="STRING" id="1549855.AY555_01605"/>
<dbReference type="Pfam" id="PF02899">
    <property type="entry name" value="Phage_int_SAM_1"/>
    <property type="match status" value="1"/>
</dbReference>
<dbReference type="Pfam" id="PF00589">
    <property type="entry name" value="Phage_integrase"/>
    <property type="match status" value="1"/>
</dbReference>
<dbReference type="Proteomes" id="UP000076066">
    <property type="component" value="Chromosome"/>
</dbReference>
<dbReference type="PROSITE" id="PS51898">
    <property type="entry name" value="TYR_RECOMBINASE"/>
    <property type="match status" value="1"/>
</dbReference>
<feature type="active site" description="O-(3'-phospho-DNA)-tyrosine intermediate" evidence="9">
    <location>
        <position position="267"/>
    </location>
</feature>
<dbReference type="InterPro" id="IPR050090">
    <property type="entry name" value="Tyrosine_recombinase_XerCD"/>
</dbReference>
<keyword evidence="2 9" id="KW-0963">Cytoplasm</keyword>
<dbReference type="SUPFAM" id="SSF56349">
    <property type="entry name" value="DNA breaking-rejoining enzymes"/>
    <property type="match status" value="1"/>
</dbReference>
<evidence type="ECO:0000259" key="10">
    <source>
        <dbReference type="PROSITE" id="PS51898"/>
    </source>
</evidence>
<organism evidence="12 13">
    <name type="scientific">Haematospirillum jordaniae</name>
    <dbReference type="NCBI Taxonomy" id="1549855"/>
    <lineage>
        <taxon>Bacteria</taxon>
        <taxon>Pseudomonadati</taxon>
        <taxon>Pseudomonadota</taxon>
        <taxon>Alphaproteobacteria</taxon>
        <taxon>Rhodospirillales</taxon>
        <taxon>Novispirillaceae</taxon>
        <taxon>Haematospirillum</taxon>
    </lineage>
</organism>
<protein>
    <recommendedName>
        <fullName evidence="9">Tyrosine recombinase XerC</fullName>
    </recommendedName>
</protein>
<name>A0A143DG08_9PROT</name>
<evidence type="ECO:0000256" key="2">
    <source>
        <dbReference type="ARBA" id="ARBA00022490"/>
    </source>
</evidence>
<dbReference type="PANTHER" id="PTHR30349:SF90">
    <property type="entry name" value="TYROSINE RECOMBINASE XERD"/>
    <property type="match status" value="1"/>
</dbReference>
<comment type="subcellular location">
    <subcellularLocation>
        <location evidence="1 9">Cytoplasm</location>
    </subcellularLocation>
</comment>
<dbReference type="CDD" id="cd00798">
    <property type="entry name" value="INT_XerDC_C"/>
    <property type="match status" value="1"/>
</dbReference>
<keyword evidence="3 9" id="KW-0132">Cell division</keyword>
<dbReference type="InterPro" id="IPR023009">
    <property type="entry name" value="Tyrosine_recombinase_XerC/XerD"/>
</dbReference>
<comment type="function">
    <text evidence="9">Site-specific tyrosine recombinase, which acts by catalyzing the cutting and rejoining of the recombining DNA molecules. The XerC-XerD complex is essential to convert dimers of the bacterial chromosome into monomers to permit their segregation at cell division. It also contributes to the segregational stability of plasmids.</text>
</comment>
<dbReference type="InterPro" id="IPR013762">
    <property type="entry name" value="Integrase-like_cat_sf"/>
</dbReference>
<dbReference type="HAMAP" id="MF_01808">
    <property type="entry name" value="Recomb_XerC_XerD"/>
    <property type="match status" value="1"/>
</dbReference>
<comment type="subunit">
    <text evidence="9">Forms a cyclic heterotetrameric complex composed of two molecules of XerC and two molecules of XerD.</text>
</comment>
<dbReference type="OrthoDB" id="9801717at2"/>
<dbReference type="PANTHER" id="PTHR30349">
    <property type="entry name" value="PHAGE INTEGRASE-RELATED"/>
    <property type="match status" value="1"/>
</dbReference>
<evidence type="ECO:0000256" key="7">
    <source>
        <dbReference type="ARBA" id="ARBA00023172"/>
    </source>
</evidence>
<evidence type="ECO:0000256" key="8">
    <source>
        <dbReference type="ARBA" id="ARBA00023306"/>
    </source>
</evidence>
<dbReference type="EMBL" id="CP014525">
    <property type="protein sequence ID" value="AMW35480.1"/>
    <property type="molecule type" value="Genomic_DNA"/>
</dbReference>
<dbReference type="InterPro" id="IPR004107">
    <property type="entry name" value="Integrase_SAM-like_N"/>
</dbReference>
<dbReference type="GO" id="GO:0006313">
    <property type="term" value="P:DNA transposition"/>
    <property type="evidence" value="ECO:0007669"/>
    <property type="project" value="UniProtKB-UniRule"/>
</dbReference>
<proteinExistence type="inferred from homology"/>
<keyword evidence="5 9" id="KW-0229">DNA integration</keyword>
<evidence type="ECO:0000256" key="4">
    <source>
        <dbReference type="ARBA" id="ARBA00022829"/>
    </source>
</evidence>
<dbReference type="GO" id="GO:0007059">
    <property type="term" value="P:chromosome segregation"/>
    <property type="evidence" value="ECO:0007669"/>
    <property type="project" value="UniProtKB-UniRule"/>
</dbReference>
<evidence type="ECO:0000313" key="12">
    <source>
        <dbReference type="EMBL" id="AMW35480.1"/>
    </source>
</evidence>
<gene>
    <name evidence="9" type="primary">xerC</name>
    <name evidence="12" type="ORF">AY555_01605</name>
</gene>
<dbReference type="InterPro" id="IPR010998">
    <property type="entry name" value="Integrase_recombinase_N"/>
</dbReference>
<dbReference type="AlphaFoldDB" id="A0A143DG08"/>
<feature type="domain" description="Tyr recombinase" evidence="10">
    <location>
        <begin position="93"/>
        <end position="280"/>
    </location>
</feature>
<feature type="active site" evidence="9">
    <location>
        <position position="232"/>
    </location>
</feature>
<keyword evidence="4 9" id="KW-0159">Chromosome partition</keyword>
<evidence type="ECO:0000256" key="5">
    <source>
        <dbReference type="ARBA" id="ARBA00022908"/>
    </source>
</evidence>
<dbReference type="GO" id="GO:0003677">
    <property type="term" value="F:DNA binding"/>
    <property type="evidence" value="ECO:0007669"/>
    <property type="project" value="UniProtKB-UniRule"/>
</dbReference>
<dbReference type="InterPro" id="IPR002104">
    <property type="entry name" value="Integrase_catalytic"/>
</dbReference>
<evidence type="ECO:0000256" key="1">
    <source>
        <dbReference type="ARBA" id="ARBA00004496"/>
    </source>
</evidence>
<dbReference type="GO" id="GO:0005737">
    <property type="term" value="C:cytoplasm"/>
    <property type="evidence" value="ECO:0007669"/>
    <property type="project" value="UniProtKB-SubCell"/>
</dbReference>
<evidence type="ECO:0000256" key="9">
    <source>
        <dbReference type="HAMAP-Rule" id="MF_01808"/>
    </source>
</evidence>
<dbReference type="Gene3D" id="1.10.150.130">
    <property type="match status" value="1"/>
</dbReference>
<evidence type="ECO:0000256" key="3">
    <source>
        <dbReference type="ARBA" id="ARBA00022618"/>
    </source>
</evidence>
<dbReference type="GO" id="GO:0009037">
    <property type="term" value="F:tyrosine-based site-specific recombinase activity"/>
    <property type="evidence" value="ECO:0007669"/>
    <property type="project" value="UniProtKB-UniRule"/>
</dbReference>
<dbReference type="GO" id="GO:0051301">
    <property type="term" value="P:cell division"/>
    <property type="evidence" value="ECO:0007669"/>
    <property type="project" value="UniProtKB-KW"/>
</dbReference>
<keyword evidence="8 9" id="KW-0131">Cell cycle</keyword>
<evidence type="ECO:0000256" key="6">
    <source>
        <dbReference type="ARBA" id="ARBA00023125"/>
    </source>
</evidence>
<dbReference type="Gene3D" id="1.10.443.10">
    <property type="entry name" value="Intergrase catalytic core"/>
    <property type="match status" value="1"/>
</dbReference>
<reference evidence="12 13" key="1">
    <citation type="submission" date="2016-02" db="EMBL/GenBank/DDBJ databases">
        <title>Complete Genome of H5569, the type strain of the newly described species Haematospirillium jordaniae.</title>
        <authorList>
            <person name="Nicholson A.C."/>
            <person name="Humrighouse B.W."/>
            <person name="Loparov V."/>
            <person name="McQuiston J.R."/>
        </authorList>
    </citation>
    <scope>NUCLEOTIDE SEQUENCE [LARGE SCALE GENOMIC DNA]</scope>
    <source>
        <strain evidence="12 13">H5569</strain>
    </source>
</reference>
<dbReference type="InterPro" id="IPR011010">
    <property type="entry name" value="DNA_brk_join_enz"/>
</dbReference>
<feature type="domain" description="Core-binding (CB)" evidence="11">
    <location>
        <begin position="1"/>
        <end position="72"/>
    </location>
</feature>
<keyword evidence="13" id="KW-1185">Reference proteome</keyword>
<feature type="active site" evidence="9">
    <location>
        <position position="134"/>
    </location>
</feature>
<evidence type="ECO:0000313" key="13">
    <source>
        <dbReference type="Proteomes" id="UP000076066"/>
    </source>
</evidence>
<keyword evidence="7 9" id="KW-0233">DNA recombination</keyword>
<accession>A0A143DG08</accession>
<keyword evidence="6 9" id="KW-0238">DNA-binding</keyword>
<evidence type="ECO:0000259" key="11">
    <source>
        <dbReference type="PROSITE" id="PS51900"/>
    </source>
</evidence>
<dbReference type="NCBIfam" id="NF001399">
    <property type="entry name" value="PRK00283.1"/>
    <property type="match status" value="1"/>
</dbReference>
<feature type="active site" evidence="9">
    <location>
        <position position="258"/>
    </location>
</feature>
<dbReference type="PROSITE" id="PS51900">
    <property type="entry name" value="CB"/>
    <property type="match status" value="1"/>
</dbReference>
<dbReference type="KEGG" id="hjo:AY555_01605"/>
<dbReference type="InterPro" id="IPR044068">
    <property type="entry name" value="CB"/>
</dbReference>
<feature type="active site" evidence="9">
    <location>
        <position position="158"/>
    </location>
</feature>
<sequence>MMAVERGASLRTLEAYRRDLLDMAEHCPHVNVAALSEADLRRYVRSLDERAMSPRTASRRLSTLRQFFGFLLVEDIRRDDPTTNLDNPRLGRMLPRFLSEQEVSRLLDAARMSSGFAGIRSTALLEILYATGIRVSELVGLPLAAVARDQESLRVMGKGSRERLVPLTRSARSAIRDWLPVREHDLQKAKKDSRWLFPSTGKSGHLTRDGFFRILREITKTAGMDPARVSPHVLRHSFATHLLARDADLRSVQQMLGHRDIATTEIYTHVMEQRLHDVVIRAHPLARKTADSSGEET</sequence>